<dbReference type="EMBL" id="LT549890">
    <property type="protein sequence ID" value="SAI84655.1"/>
    <property type="molecule type" value="Genomic_DNA"/>
</dbReference>
<dbReference type="AlphaFoldDB" id="A0A157T010"/>
<name>A0A157T010_SACSO</name>
<proteinExistence type="predicted"/>
<organism evidence="1 2">
    <name type="scientific">Saccharolobus solfataricus</name>
    <name type="common">Sulfolobus solfataricus</name>
    <dbReference type="NCBI Taxonomy" id="2287"/>
    <lineage>
        <taxon>Archaea</taxon>
        <taxon>Thermoproteota</taxon>
        <taxon>Thermoprotei</taxon>
        <taxon>Sulfolobales</taxon>
        <taxon>Sulfolobaceae</taxon>
        <taxon>Saccharolobus</taxon>
    </lineage>
</organism>
<dbReference type="PATRIC" id="fig|2287.9.peg.1111"/>
<evidence type="ECO:0000313" key="2">
    <source>
        <dbReference type="Proteomes" id="UP000076770"/>
    </source>
</evidence>
<reference evidence="2" key="1">
    <citation type="submission" date="2016-04" db="EMBL/GenBank/DDBJ databases">
        <authorList>
            <person name="Shah S.A."/>
            <person name="Garrett R.A."/>
        </authorList>
    </citation>
    <scope>NUCLEOTIDE SEQUENCE [LARGE SCALE GENOMIC DNA]</scope>
    <source>
        <strain evidence="2">ATCC 35091 / DSM 1616 / JCM 8930 / NBRC 15331 / P1</strain>
    </source>
</reference>
<evidence type="ECO:0000313" key="1">
    <source>
        <dbReference type="EMBL" id="SAI84655.1"/>
    </source>
</evidence>
<protein>
    <submittedName>
        <fullName evidence="1">ORF1 in transposon ISC1229</fullName>
    </submittedName>
</protein>
<accession>A0A157T010</accession>
<dbReference type="Proteomes" id="UP000076770">
    <property type="component" value="Chromosome i"/>
</dbReference>
<gene>
    <name evidence="1" type="ORF">SSOP1_1101</name>
</gene>
<sequence>MVTSKGRVRKFTNNEKSYEEILTMKPDITVIEPPGVYSTRPCQYFKE</sequence>